<reference evidence="3 4" key="1">
    <citation type="submission" date="2022-05" db="EMBL/GenBank/DDBJ databases">
        <authorList>
            <consortium name="Genoscope - CEA"/>
            <person name="William W."/>
        </authorList>
    </citation>
    <scope>NUCLEOTIDE SEQUENCE [LARGE SCALE GENOMIC DNA]</scope>
</reference>
<dbReference type="PANTHER" id="PTHR23282">
    <property type="entry name" value="APICAL ENDOSOMAL GLYCOPROTEIN PRECURSOR"/>
    <property type="match status" value="1"/>
</dbReference>
<comment type="caution">
    <text evidence="3">The sequence shown here is derived from an EMBL/GenBank/DDBJ whole genome shotgun (WGS) entry which is preliminary data.</text>
</comment>
<feature type="coiled-coil region" evidence="1">
    <location>
        <begin position="71"/>
        <end position="98"/>
    </location>
</feature>
<evidence type="ECO:0000259" key="2">
    <source>
        <dbReference type="PROSITE" id="PS50060"/>
    </source>
</evidence>
<dbReference type="CDD" id="cd06263">
    <property type="entry name" value="MAM"/>
    <property type="match status" value="1"/>
</dbReference>
<dbReference type="InterPro" id="IPR000998">
    <property type="entry name" value="MAM_dom"/>
</dbReference>
<dbReference type="Gene3D" id="2.60.120.200">
    <property type="match status" value="1"/>
</dbReference>
<dbReference type="SUPFAM" id="SSF49899">
    <property type="entry name" value="Concanavalin A-like lectins/glucanases"/>
    <property type="match status" value="1"/>
</dbReference>
<dbReference type="Pfam" id="PF00629">
    <property type="entry name" value="MAM"/>
    <property type="match status" value="1"/>
</dbReference>
<dbReference type="Proteomes" id="UP001159405">
    <property type="component" value="Unassembled WGS sequence"/>
</dbReference>
<accession>A0ABN8SDB8</accession>
<evidence type="ECO:0000313" key="3">
    <source>
        <dbReference type="EMBL" id="CAH3188969.1"/>
    </source>
</evidence>
<gene>
    <name evidence="3" type="ORF">PLOB_00041871</name>
</gene>
<protein>
    <recommendedName>
        <fullName evidence="2">MAM domain-containing protein</fullName>
    </recommendedName>
</protein>
<keyword evidence="1" id="KW-0175">Coiled coil</keyword>
<evidence type="ECO:0000256" key="1">
    <source>
        <dbReference type="SAM" id="Coils"/>
    </source>
</evidence>
<dbReference type="InterPro" id="IPR013320">
    <property type="entry name" value="ConA-like_dom_sf"/>
</dbReference>
<dbReference type="EMBL" id="CALNXK010000669">
    <property type="protein sequence ID" value="CAH3188969.1"/>
    <property type="molecule type" value="Genomic_DNA"/>
</dbReference>
<feature type="non-terminal residue" evidence="3">
    <location>
        <position position="267"/>
    </location>
</feature>
<sequence length="267" mass="29662">MTISTAQTLINGRTRTEIPMKVTLLTAEIAKKVLAEKTKRNQKPQGYYDQTAKDLNEVMPGNTVVVKPKGLLKYSNNINQKKNQVNKKQQSARKLLDEFVVREIDVSCQQEITCNFDVSMCGFERGKDGTLDWTRHRRSPSSSKGPLVDQTTGNITGYYMYIEASSLHQPGDDAKFYSPPLKFFGIMCLEFYYYMSGAATGSLNVTINETVVFSASGDKEDIWHKASINISSIVGLHWVTFEGVVGSSITGDIAIDDFSFTGGSCPY</sequence>
<dbReference type="SMART" id="SM00137">
    <property type="entry name" value="MAM"/>
    <property type="match status" value="1"/>
</dbReference>
<dbReference type="PANTHER" id="PTHR23282:SF146">
    <property type="entry name" value="RT07201P-RELATED"/>
    <property type="match status" value="1"/>
</dbReference>
<evidence type="ECO:0000313" key="4">
    <source>
        <dbReference type="Proteomes" id="UP001159405"/>
    </source>
</evidence>
<keyword evidence="4" id="KW-1185">Reference proteome</keyword>
<feature type="domain" description="MAM" evidence="2">
    <location>
        <begin position="112"/>
        <end position="267"/>
    </location>
</feature>
<dbReference type="PROSITE" id="PS50060">
    <property type="entry name" value="MAM_2"/>
    <property type="match status" value="1"/>
</dbReference>
<name>A0ABN8SDB8_9CNID</name>
<proteinExistence type="predicted"/>
<organism evidence="3 4">
    <name type="scientific">Porites lobata</name>
    <dbReference type="NCBI Taxonomy" id="104759"/>
    <lineage>
        <taxon>Eukaryota</taxon>
        <taxon>Metazoa</taxon>
        <taxon>Cnidaria</taxon>
        <taxon>Anthozoa</taxon>
        <taxon>Hexacorallia</taxon>
        <taxon>Scleractinia</taxon>
        <taxon>Fungiina</taxon>
        <taxon>Poritidae</taxon>
        <taxon>Porites</taxon>
    </lineage>
</organism>
<dbReference type="InterPro" id="IPR051560">
    <property type="entry name" value="MAM_domain-containing"/>
</dbReference>